<gene>
    <name evidence="9" type="ORF">NAEGRDRAFT_71282</name>
</gene>
<accession>D2VQM8</accession>
<dbReference type="InterPro" id="IPR011042">
    <property type="entry name" value="6-blade_b-propeller_TolB-like"/>
</dbReference>
<reference evidence="9 10" key="1">
    <citation type="journal article" date="2010" name="Cell">
        <title>The genome of Naegleria gruberi illuminates early eukaryotic versatility.</title>
        <authorList>
            <person name="Fritz-Laylin L.K."/>
            <person name="Prochnik S.E."/>
            <person name="Ginger M.L."/>
            <person name="Dacks J.B."/>
            <person name="Carpenter M.L."/>
            <person name="Field M.C."/>
            <person name="Kuo A."/>
            <person name="Paredez A."/>
            <person name="Chapman J."/>
            <person name="Pham J."/>
            <person name="Shu S."/>
            <person name="Neupane R."/>
            <person name="Cipriano M."/>
            <person name="Mancuso J."/>
            <person name="Tu H."/>
            <person name="Salamov A."/>
            <person name="Lindquist E."/>
            <person name="Shapiro H."/>
            <person name="Lucas S."/>
            <person name="Grigoriev I.V."/>
            <person name="Cande W.Z."/>
            <person name="Fulton C."/>
            <person name="Rokhsar D.S."/>
            <person name="Dawson S.C."/>
        </authorList>
    </citation>
    <scope>NUCLEOTIDE SEQUENCE [LARGE SCALE GENOMIC DNA]</scope>
    <source>
        <strain evidence="9 10">NEG-M</strain>
    </source>
</reference>
<keyword evidence="1" id="KW-0677">Repeat</keyword>
<dbReference type="Gene3D" id="1.10.510.10">
    <property type="entry name" value="Transferase(Phosphotransferase) domain 1"/>
    <property type="match status" value="1"/>
</dbReference>
<dbReference type="Proteomes" id="UP000006671">
    <property type="component" value="Unassembled WGS sequence"/>
</dbReference>
<dbReference type="RefSeq" id="XP_002673720.1">
    <property type="nucleotide sequence ID" value="XM_002673674.1"/>
</dbReference>
<dbReference type="SUPFAM" id="SSF63825">
    <property type="entry name" value="YWTD domain"/>
    <property type="match status" value="1"/>
</dbReference>
<keyword evidence="4" id="KW-1015">Disulfide bond</keyword>
<dbReference type="PANTHER" id="PTHR46388">
    <property type="entry name" value="NHL REPEAT-CONTAINING PROTEIN 2"/>
    <property type="match status" value="1"/>
</dbReference>
<dbReference type="GeneID" id="8855616"/>
<dbReference type="Pfam" id="PF00069">
    <property type="entry name" value="Pkinase"/>
    <property type="match status" value="1"/>
</dbReference>
<name>D2VQM8_NAEGR</name>
<dbReference type="Pfam" id="PF25021">
    <property type="entry name" value="TEN_NHL"/>
    <property type="match status" value="1"/>
</dbReference>
<evidence type="ECO:0000256" key="5">
    <source>
        <dbReference type="PROSITE-ProRule" id="PRU10141"/>
    </source>
</evidence>
<dbReference type="KEGG" id="ngr:NAEGRDRAFT_71282"/>
<dbReference type="PROSITE" id="PS50026">
    <property type="entry name" value="EGF_3"/>
    <property type="match status" value="2"/>
</dbReference>
<dbReference type="SUPFAM" id="SSF101898">
    <property type="entry name" value="NHL repeat"/>
    <property type="match status" value="2"/>
</dbReference>
<evidence type="ECO:0000259" key="8">
    <source>
        <dbReference type="PROSITE" id="PS50026"/>
    </source>
</evidence>
<keyword evidence="4" id="KW-0245">EGF-like domain</keyword>
<dbReference type="eggNOG" id="KOG2177">
    <property type="taxonomic scope" value="Eukaryota"/>
</dbReference>
<feature type="disulfide bond" evidence="4">
    <location>
        <begin position="942"/>
        <end position="951"/>
    </location>
</feature>
<evidence type="ECO:0000259" key="7">
    <source>
        <dbReference type="PROSITE" id="PS50011"/>
    </source>
</evidence>
<evidence type="ECO:0000256" key="6">
    <source>
        <dbReference type="SAM" id="Phobius"/>
    </source>
</evidence>
<dbReference type="SMART" id="SM00135">
    <property type="entry name" value="LY"/>
    <property type="match status" value="5"/>
</dbReference>
<dbReference type="PROSITE" id="PS00107">
    <property type="entry name" value="PROTEIN_KINASE_ATP"/>
    <property type="match status" value="1"/>
</dbReference>
<dbReference type="Gene3D" id="2.120.10.30">
    <property type="entry name" value="TolB, C-terminal domain"/>
    <property type="match status" value="4"/>
</dbReference>
<keyword evidence="3 5" id="KW-0067">ATP-binding</keyword>
<keyword evidence="2 5" id="KW-0547">Nucleotide-binding</keyword>
<dbReference type="Pfam" id="PF01436">
    <property type="entry name" value="NHL"/>
    <property type="match status" value="1"/>
</dbReference>
<dbReference type="InterPro" id="IPR000719">
    <property type="entry name" value="Prot_kinase_dom"/>
</dbReference>
<dbReference type="InterPro" id="IPR017441">
    <property type="entry name" value="Protein_kinase_ATP_BS"/>
</dbReference>
<dbReference type="Gene3D" id="3.30.200.20">
    <property type="entry name" value="Phosphorylase Kinase, domain 1"/>
    <property type="match status" value="1"/>
</dbReference>
<dbReference type="InterPro" id="IPR011009">
    <property type="entry name" value="Kinase-like_dom_sf"/>
</dbReference>
<dbReference type="EMBL" id="GG738889">
    <property type="protein sequence ID" value="EFC40976.1"/>
    <property type="molecule type" value="Genomic_DNA"/>
</dbReference>
<evidence type="ECO:0000313" key="9">
    <source>
        <dbReference type="EMBL" id="EFC40976.1"/>
    </source>
</evidence>
<dbReference type="GO" id="GO:0005524">
    <property type="term" value="F:ATP binding"/>
    <property type="evidence" value="ECO:0007669"/>
    <property type="project" value="UniProtKB-UniRule"/>
</dbReference>
<feature type="binding site" evidence="5">
    <location>
        <position position="1138"/>
    </location>
    <ligand>
        <name>ATP</name>
        <dbReference type="ChEBI" id="CHEBI:30616"/>
    </ligand>
</feature>
<feature type="domain" description="Protein kinase" evidence="7">
    <location>
        <begin position="1111"/>
        <end position="1413"/>
    </location>
</feature>
<sequence length="1417" mass="156036">MITTLAGDGQCKFLDSTEKVNATSISIYPQTISVPINKYSNMDEIDVYFTQDYNVFLLRNGYVSLYRTFSESIQGIIINERDEWQVLLQSKGERIFRNGTRTVFDCRNSMSFAFDVTSLKTYQNGLNTIVEETFYFSGPQAVTSKKFTTVYNQDESVNSLEMGVFEHVIKGTNTGSLGDGGLAIEAQITNAISVTISIGGAIVFVDVSDEMRMVDRRSGLISTIYSSRVPFAEKTRGTMTGLRSPKDLIIIKNKNGEEELLISDSQSARLLKYSFMSGISERISTSLLDLKRGLHSKIPIFTDPISITTDHQSNLLVVNNINYWASNFLVKFNLNTLESQPMTGSFFFNSTNTQMVDGLSEVLNSPQGVCVAVVNYNLEKNVTLFVSDTKNYRVLMVDVSTGISQTLVSKDSGIGTPVGIAYISNYVYFSDSEKHCLWRVNIRTRKLELFAGIPTVKGFNGDNTLLNTTFNSPKGIHIDSADKVLLVADSRNHRIRSIYLGSSTSQMVKTVAGSGHEGFNGDNILSTETQLSFPEDVVVVDSQMICIADTGNHRIRYATINGVTDTYAGTGEIGNGGDGGFVRNMELYLPKSITISQNTMFIADTNNNRIRTVSISTGIADTLIGGGEFEEGLGIKSKLSYPSSVRYLQLPSGGTQYLAIADTYSNLVKLYNFKTGIVKTIVGGIGDKGLASYASIKPYAVSVSPLNGEIYVTDFGNNKIRKIDRNGIISTIAGKGYGFNGDSNDAKSALLAQPTGIAINLDNEIIFADSNNNRIRMIHVNGSISTIAGSGNPGYIDGIAEQAELNYPTIVKLVPPDFVDIIFIDSLNAMIRKISRRNGINLVYTIAGNSTVKELDLNEILATSDYLASPQGFTISPSSGSIYLSDSTQNVVRQLTPFCREGYLLSRDLTMCIPICFGIPANISESVCSGNGNCFDINQCSCNQGFFGNNCQLPICFNYPKTSVEVCSHGNGSCTAPDNCVCNSGYTGKDCGVAICFGQSGSSACSGHGTCVKQDECLCQSSYFGKDCSINTIALGLGLSSAIVLLIVTAICFIIFISYISVKRKNKKLTETDLVLDERLLDHYESSMGSSSYYVEEADKFIIPIEQLNMDKPIKRLGEGGMGSVFATKFNGMTIAVKVFDLNNLSISENDFKVEAILLSKLRHPNIINFYGVSSTPTKRFIAMECMDKSLEAMIASMQRGYSKCTLNEKLAILRNIVSGIYYLHHLEPNFIVHRDLKPANILLDKSGTAKLCDFGLGRAFCSHTISAITSQIGTSSFMAPELFSGEIEREDARSIDIYSLAIIMWQLLFEIIEPYHSSDPNVLKKLKITKPTPFSSSYHFHKSVCEENLRPIIPFSTCEECKKWCEEFLDKEQVIHHELIFEMTKVIRQMWSHEPGKRPSIDVILKKVEEWDLLLQ</sequence>
<dbReference type="InterPro" id="IPR056822">
    <property type="entry name" value="TEN_NHL"/>
</dbReference>
<proteinExistence type="predicted"/>
<comment type="caution">
    <text evidence="4">Lacks conserved residue(s) required for the propagation of feature annotation.</text>
</comment>
<evidence type="ECO:0000313" key="10">
    <source>
        <dbReference type="Proteomes" id="UP000006671"/>
    </source>
</evidence>
<evidence type="ECO:0000256" key="1">
    <source>
        <dbReference type="ARBA" id="ARBA00022737"/>
    </source>
</evidence>
<dbReference type="eggNOG" id="KOG0192">
    <property type="taxonomic scope" value="Eukaryota"/>
</dbReference>
<evidence type="ECO:0000256" key="3">
    <source>
        <dbReference type="ARBA" id="ARBA00022840"/>
    </source>
</evidence>
<dbReference type="PROSITE" id="PS50011">
    <property type="entry name" value="PROTEIN_KINASE_DOM"/>
    <property type="match status" value="1"/>
</dbReference>
<dbReference type="STRING" id="5762.D2VQM8"/>
<evidence type="ECO:0000256" key="2">
    <source>
        <dbReference type="ARBA" id="ARBA00022741"/>
    </source>
</evidence>
<feature type="domain" description="EGF-like" evidence="8">
    <location>
        <begin position="920"/>
        <end position="952"/>
    </location>
</feature>
<evidence type="ECO:0000256" key="4">
    <source>
        <dbReference type="PROSITE-ProRule" id="PRU00076"/>
    </source>
</evidence>
<dbReference type="SMART" id="SM00220">
    <property type="entry name" value="S_TKc"/>
    <property type="match status" value="1"/>
</dbReference>
<keyword evidence="6" id="KW-0472">Membrane</keyword>
<dbReference type="SMART" id="SM00181">
    <property type="entry name" value="EGF"/>
    <property type="match status" value="3"/>
</dbReference>
<dbReference type="Gene3D" id="2.10.25.10">
    <property type="entry name" value="Laminin"/>
    <property type="match status" value="2"/>
</dbReference>
<keyword evidence="6" id="KW-0812">Transmembrane</keyword>
<dbReference type="InterPro" id="IPR008271">
    <property type="entry name" value="Ser/Thr_kinase_AS"/>
</dbReference>
<dbReference type="Pfam" id="PF23106">
    <property type="entry name" value="EGF_Teneurin"/>
    <property type="match status" value="1"/>
</dbReference>
<dbReference type="InParanoid" id="D2VQM8"/>
<dbReference type="InterPro" id="IPR000033">
    <property type="entry name" value="LDLR_classB_rpt"/>
</dbReference>
<dbReference type="CDD" id="cd00054">
    <property type="entry name" value="EGF_CA"/>
    <property type="match status" value="1"/>
</dbReference>
<dbReference type="InterPro" id="IPR001258">
    <property type="entry name" value="NHL_repeat"/>
</dbReference>
<dbReference type="PROSITE" id="PS00108">
    <property type="entry name" value="PROTEIN_KINASE_ST"/>
    <property type="match status" value="1"/>
</dbReference>
<dbReference type="GO" id="GO:0004672">
    <property type="term" value="F:protein kinase activity"/>
    <property type="evidence" value="ECO:0007669"/>
    <property type="project" value="InterPro"/>
</dbReference>
<keyword evidence="10" id="KW-1185">Reference proteome</keyword>
<dbReference type="InterPro" id="IPR000742">
    <property type="entry name" value="EGF"/>
</dbReference>
<dbReference type="OrthoDB" id="4062651at2759"/>
<feature type="transmembrane region" description="Helical" evidence="6">
    <location>
        <begin position="1033"/>
        <end position="1060"/>
    </location>
</feature>
<protein>
    <submittedName>
        <fullName evidence="9">Predicted protein</fullName>
    </submittedName>
</protein>
<dbReference type="PROSITE" id="PS00022">
    <property type="entry name" value="EGF_1"/>
    <property type="match status" value="2"/>
</dbReference>
<dbReference type="SUPFAM" id="SSF56112">
    <property type="entry name" value="Protein kinase-like (PK-like)"/>
    <property type="match status" value="1"/>
</dbReference>
<feature type="disulfide bond" evidence="4">
    <location>
        <begin position="1019"/>
        <end position="1028"/>
    </location>
</feature>
<keyword evidence="6" id="KW-1133">Transmembrane helix</keyword>
<organism evidence="10">
    <name type="scientific">Naegleria gruberi</name>
    <name type="common">Amoeba</name>
    <dbReference type="NCBI Taxonomy" id="5762"/>
    <lineage>
        <taxon>Eukaryota</taxon>
        <taxon>Discoba</taxon>
        <taxon>Heterolobosea</taxon>
        <taxon>Tetramitia</taxon>
        <taxon>Eutetramitia</taxon>
        <taxon>Vahlkampfiidae</taxon>
        <taxon>Naegleria</taxon>
    </lineage>
</organism>
<dbReference type="VEuPathDB" id="AmoebaDB:NAEGRDRAFT_71282"/>
<dbReference type="PANTHER" id="PTHR46388:SF2">
    <property type="entry name" value="NHL REPEAT-CONTAINING PROTEIN 2"/>
    <property type="match status" value="1"/>
</dbReference>
<feature type="domain" description="EGF-like" evidence="8">
    <location>
        <begin position="992"/>
        <end position="1029"/>
    </location>
</feature>
<dbReference type="PROSITE" id="PS01186">
    <property type="entry name" value="EGF_2"/>
    <property type="match status" value="1"/>
</dbReference>